<dbReference type="AlphaFoldDB" id="A0A227IKS1"/>
<organism evidence="2 3">
    <name type="scientific">Vibrio parahaemolyticus</name>
    <dbReference type="NCBI Taxonomy" id="670"/>
    <lineage>
        <taxon>Bacteria</taxon>
        <taxon>Pseudomonadati</taxon>
        <taxon>Pseudomonadota</taxon>
        <taxon>Gammaproteobacteria</taxon>
        <taxon>Vibrionales</taxon>
        <taxon>Vibrionaceae</taxon>
        <taxon>Vibrio</taxon>
    </lineage>
</organism>
<reference evidence="2 3" key="1">
    <citation type="journal article" date="2017" name="Appl. Environ. Microbiol.">
        <title>Parallel evolution of two clades of a major Atlantic endemic Vibrio parahaemolyticus pathogen lineage by independent acquisition of related pathogenicity islands.</title>
        <authorList>
            <person name="Xu F."/>
            <person name="Gonzalez-Escalona N."/>
            <person name="Drees K.P."/>
            <person name="Sebra R.P."/>
            <person name="Cooper V.S."/>
            <person name="Jones S.H."/>
            <person name="Whistler C.A."/>
        </authorList>
    </citation>
    <scope>NUCLEOTIDE SEQUENCE [LARGE SCALE GENOMIC DNA]</scope>
    <source>
        <strain evidence="2 3">MAVP-3</strain>
    </source>
</reference>
<dbReference type="Gene3D" id="3.30.300.180">
    <property type="match status" value="1"/>
</dbReference>
<dbReference type="Pfam" id="PF11638">
    <property type="entry name" value="DnaA_N"/>
    <property type="match status" value="1"/>
</dbReference>
<gene>
    <name evidence="2" type="ORF">CA163_37720</name>
</gene>
<evidence type="ECO:0000259" key="1">
    <source>
        <dbReference type="Pfam" id="PF11638"/>
    </source>
</evidence>
<dbReference type="InterPro" id="IPR024633">
    <property type="entry name" value="DnaA_N_dom"/>
</dbReference>
<dbReference type="Proteomes" id="UP000214596">
    <property type="component" value="Unassembled WGS sequence"/>
</dbReference>
<feature type="non-terminal residue" evidence="2">
    <location>
        <position position="68"/>
    </location>
</feature>
<proteinExistence type="predicted"/>
<evidence type="ECO:0000313" key="3">
    <source>
        <dbReference type="Proteomes" id="UP000214596"/>
    </source>
</evidence>
<dbReference type="InterPro" id="IPR038454">
    <property type="entry name" value="DnaA_N_sf"/>
</dbReference>
<protein>
    <recommendedName>
        <fullName evidence="1">DnaA N-terminal domain-containing protein</fullName>
    </recommendedName>
</protein>
<comment type="caution">
    <text evidence="2">The sequence shown here is derived from an EMBL/GenBank/DDBJ whole genome shotgun (WGS) entry which is preliminary data.</text>
</comment>
<name>A0A227IKS1_VIBPH</name>
<dbReference type="EMBL" id="NIXT01005183">
    <property type="protein sequence ID" value="OXE23486.1"/>
    <property type="molecule type" value="Genomic_DNA"/>
</dbReference>
<feature type="domain" description="DnaA N-terminal" evidence="1">
    <location>
        <begin position="3"/>
        <end position="65"/>
    </location>
</feature>
<accession>A0A227IKS1</accession>
<evidence type="ECO:0000313" key="2">
    <source>
        <dbReference type="EMBL" id="OXE23486.1"/>
    </source>
</evidence>
<sequence>MSSSLWLQCLQQLQEELPATEFSMWVRPLQAELNDNTLTLFAPNRFVLDWVRDKYLNSITRLLQEYCG</sequence>